<reference evidence="7 8" key="1">
    <citation type="submission" date="2020-04" db="EMBL/GenBank/DDBJ databases">
        <title>Plant Genome Project.</title>
        <authorList>
            <person name="Zhang R.-G."/>
        </authorList>
    </citation>
    <scope>NUCLEOTIDE SEQUENCE [LARGE SCALE GENOMIC DNA]</scope>
    <source>
        <strain evidence="7">YNK0</strain>
        <tissue evidence="7">Leaf</tissue>
    </source>
</reference>
<accession>A0A834ZRJ0</accession>
<dbReference type="InterPro" id="IPR036638">
    <property type="entry name" value="HLH_DNA-bd_sf"/>
</dbReference>
<proteinExistence type="predicted"/>
<dbReference type="GO" id="GO:0005634">
    <property type="term" value="C:nucleus"/>
    <property type="evidence" value="ECO:0007669"/>
    <property type="project" value="UniProtKB-SubCell"/>
</dbReference>
<dbReference type="PANTHER" id="PTHR12565:SF312">
    <property type="entry name" value="TRANSCRIPTION FACTOR BHLH74"/>
    <property type="match status" value="1"/>
</dbReference>
<dbReference type="GO" id="GO:0046983">
    <property type="term" value="F:protein dimerization activity"/>
    <property type="evidence" value="ECO:0007669"/>
    <property type="project" value="InterPro"/>
</dbReference>
<dbReference type="SMART" id="SM00353">
    <property type="entry name" value="HLH"/>
    <property type="match status" value="1"/>
</dbReference>
<dbReference type="EMBL" id="JABCRI010000002">
    <property type="protein sequence ID" value="KAF8410260.1"/>
    <property type="molecule type" value="Genomic_DNA"/>
</dbReference>
<dbReference type="InterPro" id="IPR024097">
    <property type="entry name" value="bHLH_ZIP_TF"/>
</dbReference>
<keyword evidence="3" id="KW-0804">Transcription</keyword>
<dbReference type="Proteomes" id="UP000655225">
    <property type="component" value="Unassembled WGS sequence"/>
</dbReference>
<protein>
    <recommendedName>
        <fullName evidence="6">BHLH domain-containing protein</fullName>
    </recommendedName>
</protein>
<dbReference type="Gene3D" id="4.10.280.10">
    <property type="entry name" value="Helix-loop-helix DNA-binding domain"/>
    <property type="match status" value="1"/>
</dbReference>
<feature type="region of interest" description="Disordered" evidence="5">
    <location>
        <begin position="369"/>
        <end position="391"/>
    </location>
</feature>
<feature type="region of interest" description="Disordered" evidence="5">
    <location>
        <begin position="1"/>
        <end position="25"/>
    </location>
</feature>
<feature type="compositionally biased region" description="Basic and acidic residues" evidence="5">
    <location>
        <begin position="229"/>
        <end position="238"/>
    </location>
</feature>
<dbReference type="PROSITE" id="PS50888">
    <property type="entry name" value="BHLH"/>
    <property type="match status" value="1"/>
</dbReference>
<dbReference type="OMA" id="GANCYAN"/>
<keyword evidence="2" id="KW-0805">Transcription regulation</keyword>
<dbReference type="FunFam" id="4.10.280.10:FF:000002">
    <property type="entry name" value="Basic helix-loop-helix transcription factor"/>
    <property type="match status" value="1"/>
</dbReference>
<comment type="subcellular location">
    <subcellularLocation>
        <location evidence="1">Nucleus</location>
    </subcellularLocation>
</comment>
<feature type="compositionally biased region" description="Polar residues" evidence="5">
    <location>
        <begin position="373"/>
        <end position="391"/>
    </location>
</feature>
<dbReference type="InterPro" id="IPR011598">
    <property type="entry name" value="bHLH_dom"/>
</dbReference>
<evidence type="ECO:0000256" key="4">
    <source>
        <dbReference type="ARBA" id="ARBA00023242"/>
    </source>
</evidence>
<evidence type="ECO:0000259" key="6">
    <source>
        <dbReference type="PROSITE" id="PS50888"/>
    </source>
</evidence>
<keyword evidence="4" id="KW-0539">Nucleus</keyword>
<name>A0A834ZRJ0_TETSI</name>
<dbReference type="Pfam" id="PF00010">
    <property type="entry name" value="HLH"/>
    <property type="match status" value="1"/>
</dbReference>
<organism evidence="7 8">
    <name type="scientific">Tetracentron sinense</name>
    <name type="common">Spur-leaf</name>
    <dbReference type="NCBI Taxonomy" id="13715"/>
    <lineage>
        <taxon>Eukaryota</taxon>
        <taxon>Viridiplantae</taxon>
        <taxon>Streptophyta</taxon>
        <taxon>Embryophyta</taxon>
        <taxon>Tracheophyta</taxon>
        <taxon>Spermatophyta</taxon>
        <taxon>Magnoliopsida</taxon>
        <taxon>Trochodendrales</taxon>
        <taxon>Trochodendraceae</taxon>
        <taxon>Tetracentron</taxon>
    </lineage>
</organism>
<dbReference type="CDD" id="cd18919">
    <property type="entry name" value="bHLH_AtBPE_like"/>
    <property type="match status" value="1"/>
</dbReference>
<feature type="compositionally biased region" description="Polar residues" evidence="5">
    <location>
        <begin position="206"/>
        <end position="215"/>
    </location>
</feature>
<dbReference type="SUPFAM" id="SSF47459">
    <property type="entry name" value="HLH, helix-loop-helix DNA-binding domain"/>
    <property type="match status" value="1"/>
</dbReference>
<feature type="region of interest" description="Disordered" evidence="5">
    <location>
        <begin position="167"/>
        <end position="262"/>
    </location>
</feature>
<dbReference type="GO" id="GO:0003700">
    <property type="term" value="F:DNA-binding transcription factor activity"/>
    <property type="evidence" value="ECO:0007669"/>
    <property type="project" value="TreeGrafter"/>
</dbReference>
<evidence type="ECO:0000313" key="8">
    <source>
        <dbReference type="Proteomes" id="UP000655225"/>
    </source>
</evidence>
<dbReference type="OrthoDB" id="1609391at2759"/>
<feature type="domain" description="BHLH" evidence="6">
    <location>
        <begin position="278"/>
        <end position="328"/>
    </location>
</feature>
<evidence type="ECO:0000256" key="1">
    <source>
        <dbReference type="ARBA" id="ARBA00004123"/>
    </source>
</evidence>
<evidence type="ECO:0000313" key="7">
    <source>
        <dbReference type="EMBL" id="KAF8410260.1"/>
    </source>
</evidence>
<sequence>MAADGNGDSGFQHRDGKLLNCPSSEINTNPESQKIVGTTLSPMSMYKSSYGVDLFYGSDWDPLVSLAQNVELKGSSIASHNQIASSPYAVGVLGNQGISSTSHLVQCSSDPTFVGLVPMLPCFGNGSFSEMVSSLCLPEYGQIANAGCPPDHPPIKEGSTQITSTKLRKDTGHGSLLQEDSQISDEGAARSSPSGKKRRRVPDAHSQFNPLQNTDQQKDDSGESPQSPREQDEKKLKTEQNPSVNLRGKVTGKQSNGCSHDGEVSKEEYIHVRARRGQATNSHSLAERVRREKISKRMRFLQDLVPGCNKITGKAVMLDEIINYVQSLQQQVEFLSMKLAAVNPELNIDIERMLSKDILHSRGGSAAILGFSPGTSSSHPHPQVTPQGATPAIQSTYPQLHHMLQIPSMWDDDFQSVFQMGFISNPVLDNPGPNGCMKVDM</sequence>
<evidence type="ECO:0000256" key="3">
    <source>
        <dbReference type="ARBA" id="ARBA00023163"/>
    </source>
</evidence>
<dbReference type="AlphaFoldDB" id="A0A834ZRJ0"/>
<comment type="caution">
    <text evidence="7">The sequence shown here is derived from an EMBL/GenBank/DDBJ whole genome shotgun (WGS) entry which is preliminary data.</text>
</comment>
<dbReference type="PANTHER" id="PTHR12565">
    <property type="entry name" value="STEROL REGULATORY ELEMENT-BINDING PROTEIN"/>
    <property type="match status" value="1"/>
</dbReference>
<evidence type="ECO:0000256" key="2">
    <source>
        <dbReference type="ARBA" id="ARBA00023015"/>
    </source>
</evidence>
<evidence type="ECO:0000256" key="5">
    <source>
        <dbReference type="SAM" id="MobiDB-lite"/>
    </source>
</evidence>
<gene>
    <name evidence="7" type="ORF">HHK36_002785</name>
</gene>
<keyword evidence="8" id="KW-1185">Reference proteome</keyword>